<protein>
    <submittedName>
        <fullName evidence="2">Uncharacterized protein</fullName>
    </submittedName>
</protein>
<name>A0A0E9U8N7_ANGAN</name>
<feature type="transmembrane region" description="Helical" evidence="1">
    <location>
        <begin position="6"/>
        <end position="22"/>
    </location>
</feature>
<dbReference type="EMBL" id="GBXM01047279">
    <property type="protein sequence ID" value="JAH61298.1"/>
    <property type="molecule type" value="Transcribed_RNA"/>
</dbReference>
<dbReference type="AlphaFoldDB" id="A0A0E9U8N7"/>
<evidence type="ECO:0000256" key="1">
    <source>
        <dbReference type="SAM" id="Phobius"/>
    </source>
</evidence>
<evidence type="ECO:0000313" key="2">
    <source>
        <dbReference type="EMBL" id="JAH61298.1"/>
    </source>
</evidence>
<reference evidence="2" key="2">
    <citation type="journal article" date="2015" name="Fish Shellfish Immunol.">
        <title>Early steps in the European eel (Anguilla anguilla)-Vibrio vulnificus interaction in the gills: Role of the RtxA13 toxin.</title>
        <authorList>
            <person name="Callol A."/>
            <person name="Pajuelo D."/>
            <person name="Ebbesson L."/>
            <person name="Teles M."/>
            <person name="MacKenzie S."/>
            <person name="Amaro C."/>
        </authorList>
    </citation>
    <scope>NUCLEOTIDE SEQUENCE</scope>
</reference>
<organism evidence="2">
    <name type="scientific">Anguilla anguilla</name>
    <name type="common">European freshwater eel</name>
    <name type="synonym">Muraena anguilla</name>
    <dbReference type="NCBI Taxonomy" id="7936"/>
    <lineage>
        <taxon>Eukaryota</taxon>
        <taxon>Metazoa</taxon>
        <taxon>Chordata</taxon>
        <taxon>Craniata</taxon>
        <taxon>Vertebrata</taxon>
        <taxon>Euteleostomi</taxon>
        <taxon>Actinopterygii</taxon>
        <taxon>Neopterygii</taxon>
        <taxon>Teleostei</taxon>
        <taxon>Anguilliformes</taxon>
        <taxon>Anguillidae</taxon>
        <taxon>Anguilla</taxon>
    </lineage>
</organism>
<keyword evidence="1" id="KW-1133">Transmembrane helix</keyword>
<proteinExistence type="predicted"/>
<keyword evidence="1" id="KW-0472">Membrane</keyword>
<accession>A0A0E9U8N7</accession>
<reference evidence="2" key="1">
    <citation type="submission" date="2014-11" db="EMBL/GenBank/DDBJ databases">
        <authorList>
            <person name="Amaro Gonzalez C."/>
        </authorList>
    </citation>
    <scope>NUCLEOTIDE SEQUENCE</scope>
</reference>
<sequence length="31" mass="3545">MVNVLFALYLVNLKFSLMFAIAQDTITPSRK</sequence>
<keyword evidence="1" id="KW-0812">Transmembrane</keyword>